<evidence type="ECO:0000256" key="7">
    <source>
        <dbReference type="SAM" id="Phobius"/>
    </source>
</evidence>
<comment type="similarity">
    <text evidence="2">Belongs to the flavoprotein pyridine nucleotide cytochrome reductase family.</text>
</comment>
<feature type="binding site" evidence="6">
    <location>
        <position position="149"/>
    </location>
    <ligand>
        <name>FAD</name>
        <dbReference type="ChEBI" id="CHEBI:57692"/>
    </ligand>
</feature>
<keyword evidence="7" id="KW-0812">Transmembrane</keyword>
<dbReference type="OrthoDB" id="432685at2759"/>
<keyword evidence="7" id="KW-0472">Membrane</keyword>
<dbReference type="FunCoup" id="A0A0C3ASI9">
    <property type="interactions" value="19"/>
</dbReference>
<evidence type="ECO:0000256" key="4">
    <source>
        <dbReference type="ARBA" id="ARBA00022827"/>
    </source>
</evidence>
<evidence type="ECO:0000259" key="8">
    <source>
        <dbReference type="PROSITE" id="PS51384"/>
    </source>
</evidence>
<evidence type="ECO:0000256" key="6">
    <source>
        <dbReference type="PIRSR" id="PIRSR601834-1"/>
    </source>
</evidence>
<dbReference type="InterPro" id="IPR017927">
    <property type="entry name" value="FAD-bd_FR_type"/>
</dbReference>
<evidence type="ECO:0000256" key="1">
    <source>
        <dbReference type="ARBA" id="ARBA00001974"/>
    </source>
</evidence>
<dbReference type="PROSITE" id="PS51384">
    <property type="entry name" value="FAD_FR"/>
    <property type="match status" value="1"/>
</dbReference>
<feature type="binding site" evidence="6">
    <location>
        <position position="123"/>
    </location>
    <ligand>
        <name>FAD</name>
        <dbReference type="ChEBI" id="CHEBI:57692"/>
    </ligand>
</feature>
<dbReference type="HOGENOM" id="CLU_003827_9_1_1"/>
<dbReference type="Gene3D" id="3.40.50.80">
    <property type="entry name" value="Nucleotide-binding domain of ferredoxin-NADP reductase (FNR) module"/>
    <property type="match status" value="1"/>
</dbReference>
<dbReference type="GO" id="GO:0016491">
    <property type="term" value="F:oxidoreductase activity"/>
    <property type="evidence" value="ECO:0007669"/>
    <property type="project" value="UniProtKB-KW"/>
</dbReference>
<comment type="cofactor">
    <cofactor evidence="1 6">
        <name>FAD</name>
        <dbReference type="ChEBI" id="CHEBI:57692"/>
    </cofactor>
</comment>
<evidence type="ECO:0000256" key="2">
    <source>
        <dbReference type="ARBA" id="ARBA00006105"/>
    </source>
</evidence>
<reference evidence="10" key="2">
    <citation type="submission" date="2015-01" db="EMBL/GenBank/DDBJ databases">
        <title>Evolutionary Origins and Diversification of the Mycorrhizal Mutualists.</title>
        <authorList>
            <consortium name="DOE Joint Genome Institute"/>
            <consortium name="Mycorrhizal Genomics Consortium"/>
            <person name="Kohler A."/>
            <person name="Kuo A."/>
            <person name="Nagy L.G."/>
            <person name="Floudas D."/>
            <person name="Copeland A."/>
            <person name="Barry K.W."/>
            <person name="Cichocki N."/>
            <person name="Veneault-Fourrey C."/>
            <person name="LaButti K."/>
            <person name="Lindquist E.A."/>
            <person name="Lipzen A."/>
            <person name="Lundell T."/>
            <person name="Morin E."/>
            <person name="Murat C."/>
            <person name="Riley R."/>
            <person name="Ohm R."/>
            <person name="Sun H."/>
            <person name="Tunlid A."/>
            <person name="Henrissat B."/>
            <person name="Grigoriev I.V."/>
            <person name="Hibbett D.S."/>
            <person name="Martin F."/>
        </authorList>
    </citation>
    <scope>NUCLEOTIDE SEQUENCE [LARGE SCALE GENOMIC DNA]</scope>
    <source>
        <strain evidence="10">Foug A</strain>
    </source>
</reference>
<dbReference type="InParanoid" id="A0A0C3ASI9"/>
<keyword evidence="4 6" id="KW-0274">FAD</keyword>
<feature type="domain" description="FAD-binding FR-type" evidence="8">
    <location>
        <begin position="70"/>
        <end position="174"/>
    </location>
</feature>
<evidence type="ECO:0000256" key="5">
    <source>
        <dbReference type="ARBA" id="ARBA00023002"/>
    </source>
</evidence>
<dbReference type="SUPFAM" id="SSF52343">
    <property type="entry name" value="Ferredoxin reductase-like, C-terminal NADP-linked domain"/>
    <property type="match status" value="1"/>
</dbReference>
<sequence length="349" mass="38862">MLSPSCRVFARQLGQRRLLSASRRPARKCALVKSSIAIIGVSSAIAAAYFLLPDPSRSLPTHTEKLLSPSHFTPVTLVRSVQTSPDTKLFTLSVPPELIPQDSQQFAPIWSVFIKDDDIQVERPYTPLQGVDENGHMLFWIKKYDRGEVGRWLHSKQSGSSVEIRGPLKTWTWKDGTWDDIIMISGGTGITPFYQLLHNVFSTKNGFDGRFTLFHASKTPEDLPPASMMDFLNDLAERRPDKFKFRVFVDSLGGQPESKLPGELTCERIGKSALSDALGLKSKTPWWKGFSRSPTAPMVNPDRKVLVLVCGPEQMVNTIAGPYGRNYSQGKVAGILGELGLQPHQVWKL</sequence>
<gene>
    <name evidence="9" type="ORF">SCLCIDRAFT_1210047</name>
</gene>
<dbReference type="STRING" id="1036808.A0A0C3ASI9"/>
<protein>
    <recommendedName>
        <fullName evidence="8">FAD-binding FR-type domain-containing protein</fullName>
    </recommendedName>
</protein>
<dbReference type="CDD" id="cd06183">
    <property type="entry name" value="cyt_b5_reduct_like"/>
    <property type="match status" value="1"/>
</dbReference>
<name>A0A0C3ASI9_9AGAM</name>
<keyword evidence="7" id="KW-1133">Transmembrane helix</keyword>
<dbReference type="EMBL" id="KN822011">
    <property type="protein sequence ID" value="KIM67907.1"/>
    <property type="molecule type" value="Genomic_DNA"/>
</dbReference>
<dbReference type="InterPro" id="IPR017938">
    <property type="entry name" value="Riboflavin_synthase-like_b-brl"/>
</dbReference>
<accession>A0A0C3ASI9</accession>
<evidence type="ECO:0000313" key="9">
    <source>
        <dbReference type="EMBL" id="KIM67907.1"/>
    </source>
</evidence>
<dbReference type="PANTHER" id="PTHR19370:SF189">
    <property type="entry name" value="CYTOCHROME C MITOCHONDRIAL IMPORT FACTOR CYC2"/>
    <property type="match status" value="1"/>
</dbReference>
<dbReference type="InterPro" id="IPR001834">
    <property type="entry name" value="CBR-like"/>
</dbReference>
<keyword evidence="5" id="KW-0560">Oxidoreductase</keyword>
<dbReference type="Pfam" id="PF00175">
    <property type="entry name" value="NAD_binding_1"/>
    <property type="match status" value="1"/>
</dbReference>
<dbReference type="GO" id="GO:0005739">
    <property type="term" value="C:mitochondrion"/>
    <property type="evidence" value="ECO:0007669"/>
    <property type="project" value="TreeGrafter"/>
</dbReference>
<dbReference type="SUPFAM" id="SSF63380">
    <property type="entry name" value="Riboflavin synthase domain-like"/>
    <property type="match status" value="1"/>
</dbReference>
<proteinExistence type="inferred from homology"/>
<dbReference type="InterPro" id="IPR001433">
    <property type="entry name" value="OxRdtase_FAD/NAD-bd"/>
</dbReference>
<feature type="binding site" evidence="6">
    <location>
        <position position="142"/>
    </location>
    <ligand>
        <name>FAD</name>
        <dbReference type="ChEBI" id="CHEBI:57692"/>
    </ligand>
</feature>
<evidence type="ECO:0000256" key="3">
    <source>
        <dbReference type="ARBA" id="ARBA00022630"/>
    </source>
</evidence>
<feature type="binding site" evidence="6">
    <location>
        <position position="124"/>
    </location>
    <ligand>
        <name>FAD</name>
        <dbReference type="ChEBI" id="CHEBI:57692"/>
    </ligand>
</feature>
<evidence type="ECO:0000313" key="10">
    <source>
        <dbReference type="Proteomes" id="UP000053989"/>
    </source>
</evidence>
<feature type="transmembrane region" description="Helical" evidence="7">
    <location>
        <begin position="30"/>
        <end position="52"/>
    </location>
</feature>
<keyword evidence="3 6" id="KW-0285">Flavoprotein</keyword>
<organism evidence="9 10">
    <name type="scientific">Scleroderma citrinum Foug A</name>
    <dbReference type="NCBI Taxonomy" id="1036808"/>
    <lineage>
        <taxon>Eukaryota</taxon>
        <taxon>Fungi</taxon>
        <taxon>Dikarya</taxon>
        <taxon>Basidiomycota</taxon>
        <taxon>Agaricomycotina</taxon>
        <taxon>Agaricomycetes</taxon>
        <taxon>Agaricomycetidae</taxon>
        <taxon>Boletales</taxon>
        <taxon>Sclerodermatineae</taxon>
        <taxon>Sclerodermataceae</taxon>
        <taxon>Scleroderma</taxon>
    </lineage>
</organism>
<dbReference type="InterPro" id="IPR008333">
    <property type="entry name" value="Cbr1-like_FAD-bd_dom"/>
</dbReference>
<dbReference type="PANTHER" id="PTHR19370">
    <property type="entry name" value="NADH-CYTOCHROME B5 REDUCTASE"/>
    <property type="match status" value="1"/>
</dbReference>
<feature type="binding site" evidence="6">
    <location>
        <position position="125"/>
    </location>
    <ligand>
        <name>FAD</name>
        <dbReference type="ChEBI" id="CHEBI:57692"/>
    </ligand>
</feature>
<feature type="binding site" evidence="6">
    <location>
        <position position="191"/>
    </location>
    <ligand>
        <name>FAD</name>
        <dbReference type="ChEBI" id="CHEBI:57692"/>
    </ligand>
</feature>
<dbReference type="InterPro" id="IPR039261">
    <property type="entry name" value="FNR_nucleotide-bd"/>
</dbReference>
<dbReference type="AlphaFoldDB" id="A0A0C3ASI9"/>
<dbReference type="Gene3D" id="2.40.30.10">
    <property type="entry name" value="Translation factors"/>
    <property type="match status" value="1"/>
</dbReference>
<dbReference type="PRINTS" id="PR00406">
    <property type="entry name" value="CYTB5RDTASE"/>
</dbReference>
<reference evidence="9 10" key="1">
    <citation type="submission" date="2014-04" db="EMBL/GenBank/DDBJ databases">
        <authorList>
            <consortium name="DOE Joint Genome Institute"/>
            <person name="Kuo A."/>
            <person name="Kohler A."/>
            <person name="Nagy L.G."/>
            <person name="Floudas D."/>
            <person name="Copeland A."/>
            <person name="Barry K.W."/>
            <person name="Cichocki N."/>
            <person name="Veneault-Fourrey C."/>
            <person name="LaButti K."/>
            <person name="Lindquist E.A."/>
            <person name="Lipzen A."/>
            <person name="Lundell T."/>
            <person name="Morin E."/>
            <person name="Murat C."/>
            <person name="Sun H."/>
            <person name="Tunlid A."/>
            <person name="Henrissat B."/>
            <person name="Grigoriev I.V."/>
            <person name="Hibbett D.S."/>
            <person name="Martin F."/>
            <person name="Nordberg H.P."/>
            <person name="Cantor M.N."/>
            <person name="Hua S.X."/>
        </authorList>
    </citation>
    <scope>NUCLEOTIDE SEQUENCE [LARGE SCALE GENOMIC DNA]</scope>
    <source>
        <strain evidence="9 10">Foug A</strain>
    </source>
</reference>
<dbReference type="Pfam" id="PF00970">
    <property type="entry name" value="FAD_binding_6"/>
    <property type="match status" value="1"/>
</dbReference>
<dbReference type="Proteomes" id="UP000053989">
    <property type="component" value="Unassembled WGS sequence"/>
</dbReference>
<keyword evidence="10" id="KW-1185">Reference proteome</keyword>